<protein>
    <submittedName>
        <fullName evidence="1">Uncharacterized protein</fullName>
    </submittedName>
</protein>
<accession>A0A0L7RJ13</accession>
<gene>
    <name evidence="1" type="ORF">WH47_02090</name>
</gene>
<keyword evidence="2" id="KW-1185">Reference proteome</keyword>
<proteinExistence type="predicted"/>
<dbReference type="EMBL" id="KQ414582">
    <property type="protein sequence ID" value="KOC70824.1"/>
    <property type="molecule type" value="Genomic_DNA"/>
</dbReference>
<evidence type="ECO:0000313" key="2">
    <source>
        <dbReference type="Proteomes" id="UP000053825"/>
    </source>
</evidence>
<dbReference type="Proteomes" id="UP000053825">
    <property type="component" value="Unassembled WGS sequence"/>
</dbReference>
<organism evidence="1 2">
    <name type="scientific">Habropoda laboriosa</name>
    <dbReference type="NCBI Taxonomy" id="597456"/>
    <lineage>
        <taxon>Eukaryota</taxon>
        <taxon>Metazoa</taxon>
        <taxon>Ecdysozoa</taxon>
        <taxon>Arthropoda</taxon>
        <taxon>Hexapoda</taxon>
        <taxon>Insecta</taxon>
        <taxon>Pterygota</taxon>
        <taxon>Neoptera</taxon>
        <taxon>Endopterygota</taxon>
        <taxon>Hymenoptera</taxon>
        <taxon>Apocrita</taxon>
        <taxon>Aculeata</taxon>
        <taxon>Apoidea</taxon>
        <taxon>Anthophila</taxon>
        <taxon>Apidae</taxon>
        <taxon>Habropoda</taxon>
    </lineage>
</organism>
<name>A0A0L7RJ13_9HYME</name>
<sequence>MKPNATLQNKLAKQNEINRQRLAQELVKLEKVEKSDLRMIETARHRFRSRHKNLESRQPSFGSNAVNVRMYDTHNPGFCYHCTGAIKECSGTTKKKEIPKDSYEFVRSIVFTRDEIDADKLLCLHLLTAHSTKWNDNDGTTVRPVTPLLERAKNKHFSGAWNNLIPCYVVDTVPVSVNVKLHEDPRKKMLEDQTIREFEDKYKQYMEKNTDYGKALSSNAKYTRQMLHGFEKMPCISPHVYSLLGASHELRIKQALAEGVAKRRYDRSRMELNEIDENSLSFHLDDDDDLLSRATTNVSTRNWVTRSTRSPSRRSTIGSTFKLDHGITMLKSKRRKNYDIMPRDLVTIKSSFRAMKEAPSKTSSTKSPFCSMFGSRPSTNSLLSATFSPEVESKKFRKRIYLNAPIKSIELRNKEYTVVPILVNYQLQALVQAVFEVLQRVNPEKSKRIIDTARDTDEIKKMLLRPEIQSFVQYLLGQSLISSPESFVISVATMADEIDLRFEGILEKEIIALTLEMPSLPCLDALVTEIRNNIFLDTGKKSGGSRNIEVIAPVVSGEREIEEEKNTGTALNVLHVDNKSKKLKYDEKFPRGNKNKSNHKGVDTVASKSNEDNVMQVSEIKYGRSLRKNSKIKGAEQSRASGNVLAKRTSNFKCWKAAQDLGHLDANHVILQRMTNTQRILVGQMCASLKTKRINNQGLINESVPLAALIAPALSRDSIKFLTRGTVYSNMNTINEQEDMEDNVTVSDKLTGPLLAKVITLALFFSTRT</sequence>
<dbReference type="AlphaFoldDB" id="A0A0L7RJ13"/>
<evidence type="ECO:0000313" key="1">
    <source>
        <dbReference type="EMBL" id="KOC70824.1"/>
    </source>
</evidence>
<reference evidence="1 2" key="1">
    <citation type="submission" date="2015-07" db="EMBL/GenBank/DDBJ databases">
        <title>The genome of Habropoda laboriosa.</title>
        <authorList>
            <person name="Pan H."/>
            <person name="Kapheim K."/>
        </authorList>
    </citation>
    <scope>NUCLEOTIDE SEQUENCE [LARGE SCALE GENOMIC DNA]</scope>
    <source>
        <strain evidence="1">0110345459</strain>
    </source>
</reference>